<proteinExistence type="inferred from homology"/>
<dbReference type="GO" id="GO:0033942">
    <property type="term" value="F:4-alpha-D-(1-&gt;4)-alpha-D-glucanotrehalose trehalohydrolase activity"/>
    <property type="evidence" value="ECO:0007669"/>
    <property type="project" value="UniProtKB-EC"/>
</dbReference>
<evidence type="ECO:0000256" key="4">
    <source>
        <dbReference type="ARBA" id="ARBA00012268"/>
    </source>
</evidence>
<keyword evidence="6" id="KW-0963">Cytoplasm</keyword>
<dbReference type="InterPro" id="IPR006047">
    <property type="entry name" value="GH13_cat_dom"/>
</dbReference>
<dbReference type="InterPro" id="IPR014756">
    <property type="entry name" value="Ig_E-set"/>
</dbReference>
<evidence type="ECO:0000256" key="6">
    <source>
        <dbReference type="ARBA" id="ARBA00022490"/>
    </source>
</evidence>
<evidence type="ECO:0000256" key="8">
    <source>
        <dbReference type="ARBA" id="ARBA00023277"/>
    </source>
</evidence>
<dbReference type="SUPFAM" id="SSF51445">
    <property type="entry name" value="(Trans)glycosidases"/>
    <property type="match status" value="1"/>
</dbReference>
<keyword evidence="17" id="KW-1185">Reference proteome</keyword>
<dbReference type="Proteomes" id="UP001180840">
    <property type="component" value="Unassembled WGS sequence"/>
</dbReference>
<comment type="similarity">
    <text evidence="3 14">Belongs to the glycosyl hydrolase 13 family.</text>
</comment>
<dbReference type="EMBL" id="JAVDXZ010000001">
    <property type="protein sequence ID" value="MDR7329710.1"/>
    <property type="molecule type" value="Genomic_DNA"/>
</dbReference>
<evidence type="ECO:0000259" key="15">
    <source>
        <dbReference type="SMART" id="SM00642"/>
    </source>
</evidence>
<organism evidence="16 17">
    <name type="scientific">Corynebacterium guangdongense</name>
    <dbReference type="NCBI Taxonomy" id="1783348"/>
    <lineage>
        <taxon>Bacteria</taxon>
        <taxon>Bacillati</taxon>
        <taxon>Actinomycetota</taxon>
        <taxon>Actinomycetes</taxon>
        <taxon>Mycobacteriales</taxon>
        <taxon>Corynebacteriaceae</taxon>
        <taxon>Corynebacterium</taxon>
    </lineage>
</organism>
<evidence type="ECO:0000256" key="13">
    <source>
        <dbReference type="NCBIfam" id="TIGR02402"/>
    </source>
</evidence>
<comment type="subcellular location">
    <subcellularLocation>
        <location evidence="1">Cytoplasm</location>
    </subcellularLocation>
</comment>
<evidence type="ECO:0000256" key="5">
    <source>
        <dbReference type="ARBA" id="ARBA00015938"/>
    </source>
</evidence>
<evidence type="ECO:0000256" key="9">
    <source>
        <dbReference type="ARBA" id="ARBA00023295"/>
    </source>
</evidence>
<dbReference type="Pfam" id="PF11941">
    <property type="entry name" value="DUF3459"/>
    <property type="match status" value="1"/>
</dbReference>
<dbReference type="Gene3D" id="3.20.20.80">
    <property type="entry name" value="Glycosidases"/>
    <property type="match status" value="1"/>
</dbReference>
<reference evidence="16" key="1">
    <citation type="submission" date="2023-07" db="EMBL/GenBank/DDBJ databases">
        <title>Sequencing the genomes of 1000 actinobacteria strains.</title>
        <authorList>
            <person name="Klenk H.-P."/>
        </authorList>
    </citation>
    <scope>NUCLEOTIDE SEQUENCE</scope>
    <source>
        <strain evidence="16">DSM 107476</strain>
    </source>
</reference>
<dbReference type="NCBIfam" id="TIGR02402">
    <property type="entry name" value="trehalose_TreZ"/>
    <property type="match status" value="1"/>
</dbReference>
<sequence>MTLENNAQYAVWAPVPDEVQLVVEVDGEERSFGMQPAEGGWWVCRDGDAPRTPGTRYGFRVRTGRSWSTSLPDPRTTSQPDGVHGLSELSATDFDWTDENYRGIALKDMIIYELHVGTFTPEGTFDGVIAKLDHLRDLGVNAIELMPVQPFGGGRNWGYDGVDWFAVHASYGGREGLKRLVDAAHNAGVAVILDVVYNHFGPDGNYNGMFGPYTSGGNTGWGELVNFSNADSDEVRAYVLDAVDQWLDEFHVDGLRLDAVHSFDDRGAYSIMEQMQQVADEVAALDGRPRSLIAESDLNNPRLLTGTEFGGYGLAGQWVDDIHHALHTVVSGERFAYYRDFGSVETLVESLRDGWFFTGTFSSHRGRTHGRAIDPGKVSAAQLVTYTTTHDQTGNRASGDRPSMNLSPEQQVLKAAVIYASPYTPMLFMGEEFGARTPFPFFCSHTDPHLNKATREGRLKEFAALGWNEEDVPDPSDPATFESAKLDWTFDGTQERILDAYRTLLRMRRELELPYPDLATFEVTGGANWLSYIAGAHGEYRLVANLSDTEVTVPFGGGLLYSFTEPEVGATQTRLGPWGFALLAN</sequence>
<accession>A0ABU1ZXY9</accession>
<keyword evidence="9 14" id="KW-0326">Glycosidase</keyword>
<dbReference type="Gene3D" id="2.60.40.10">
    <property type="entry name" value="Immunoglobulins"/>
    <property type="match status" value="1"/>
</dbReference>
<evidence type="ECO:0000313" key="17">
    <source>
        <dbReference type="Proteomes" id="UP001180840"/>
    </source>
</evidence>
<protein>
    <recommendedName>
        <fullName evidence="5 13">Malto-oligosyltrehalose trehalohydrolase</fullName>
        <shortName evidence="14">MTHase</shortName>
        <ecNumber evidence="4 13">3.2.1.141</ecNumber>
    </recommendedName>
    <alternativeName>
        <fullName evidence="11 14">4-alpha-D-((1-&gt;4)-alpha-D-glucano)trehalose trehalohydrolase</fullName>
    </alternativeName>
    <alternativeName>
        <fullName evidence="10 14">Maltooligosyl trehalose trehalohydrolase</fullName>
    </alternativeName>
</protein>
<evidence type="ECO:0000256" key="7">
    <source>
        <dbReference type="ARBA" id="ARBA00022801"/>
    </source>
</evidence>
<evidence type="ECO:0000256" key="12">
    <source>
        <dbReference type="ARBA" id="ARBA00034013"/>
    </source>
</evidence>
<dbReference type="InterPro" id="IPR013783">
    <property type="entry name" value="Ig-like_fold"/>
</dbReference>
<dbReference type="InterPro" id="IPR022567">
    <property type="entry name" value="DUF3459"/>
</dbReference>
<dbReference type="InterPro" id="IPR012768">
    <property type="entry name" value="Trehalose_TreZ"/>
</dbReference>
<name>A0ABU1ZXY9_9CORY</name>
<dbReference type="SMART" id="SM00642">
    <property type="entry name" value="Aamy"/>
    <property type="match status" value="1"/>
</dbReference>
<dbReference type="CDD" id="cd11325">
    <property type="entry name" value="AmyAc_GTHase"/>
    <property type="match status" value="1"/>
</dbReference>
<dbReference type="InterPro" id="IPR044901">
    <property type="entry name" value="Trehalose_TreZ_E-set_sf"/>
</dbReference>
<dbReference type="Gene3D" id="1.10.10.760">
    <property type="entry name" value="E-set domains of sugar-utilizing enzymes"/>
    <property type="match status" value="1"/>
</dbReference>
<evidence type="ECO:0000256" key="14">
    <source>
        <dbReference type="PIRNR" id="PIRNR006337"/>
    </source>
</evidence>
<dbReference type="SUPFAM" id="SSF81296">
    <property type="entry name" value="E set domains"/>
    <property type="match status" value="1"/>
</dbReference>
<dbReference type="PANTHER" id="PTHR43002">
    <property type="entry name" value="GLYCOGEN DEBRANCHING ENZYME"/>
    <property type="match status" value="1"/>
</dbReference>
<comment type="catalytic activity">
    <reaction evidence="12 14">
        <text>hydrolysis of (1-&gt;4)-alpha-D-glucosidic linkage in 4-alpha-D-[(1-&gt;4)-alpha-D-glucanosyl]n trehalose to yield trehalose and (1-&gt;4)-alpha-D-glucan.</text>
        <dbReference type="EC" id="3.2.1.141"/>
    </reaction>
</comment>
<evidence type="ECO:0000256" key="2">
    <source>
        <dbReference type="ARBA" id="ARBA00005199"/>
    </source>
</evidence>
<evidence type="ECO:0000256" key="11">
    <source>
        <dbReference type="ARBA" id="ARBA00033284"/>
    </source>
</evidence>
<evidence type="ECO:0000256" key="3">
    <source>
        <dbReference type="ARBA" id="ARBA00008061"/>
    </source>
</evidence>
<dbReference type="RefSeq" id="WP_290194733.1">
    <property type="nucleotide sequence ID" value="NZ_CP047654.1"/>
</dbReference>
<evidence type="ECO:0000256" key="1">
    <source>
        <dbReference type="ARBA" id="ARBA00004496"/>
    </source>
</evidence>
<evidence type="ECO:0000313" key="16">
    <source>
        <dbReference type="EMBL" id="MDR7329710.1"/>
    </source>
</evidence>
<dbReference type="EC" id="3.2.1.141" evidence="4 13"/>
<dbReference type="CDD" id="cd02853">
    <property type="entry name" value="E_set_MTHase_like_N"/>
    <property type="match status" value="1"/>
</dbReference>
<dbReference type="PIRSF" id="PIRSF006337">
    <property type="entry name" value="Trehalose_TreZ"/>
    <property type="match status" value="1"/>
</dbReference>
<keyword evidence="7 14" id="KW-0378">Hydrolase</keyword>
<comment type="caution">
    <text evidence="16">The sequence shown here is derived from an EMBL/GenBank/DDBJ whole genome shotgun (WGS) entry which is preliminary data.</text>
</comment>
<keyword evidence="8" id="KW-0119">Carbohydrate metabolism</keyword>
<gene>
    <name evidence="16" type="ORF">J2S39_001386</name>
</gene>
<comment type="pathway">
    <text evidence="2 14">Glycan biosynthesis; trehalose biosynthesis.</text>
</comment>
<feature type="domain" description="Glycosyl hydrolase family 13 catalytic" evidence="15">
    <location>
        <begin position="113"/>
        <end position="458"/>
    </location>
</feature>
<dbReference type="InterPro" id="IPR017853">
    <property type="entry name" value="GH"/>
</dbReference>
<dbReference type="Pfam" id="PF00128">
    <property type="entry name" value="Alpha-amylase"/>
    <property type="match status" value="1"/>
</dbReference>
<evidence type="ECO:0000256" key="10">
    <source>
        <dbReference type="ARBA" id="ARBA00032057"/>
    </source>
</evidence>